<proteinExistence type="predicted"/>
<evidence type="ECO:0000256" key="1">
    <source>
        <dbReference type="SAM" id="SignalP"/>
    </source>
</evidence>
<protein>
    <submittedName>
        <fullName evidence="2">Uncharacterized protein</fullName>
    </submittedName>
</protein>
<organism evidence="2 3">
    <name type="scientific">Parthenolecanium corni</name>
    <dbReference type="NCBI Taxonomy" id="536013"/>
    <lineage>
        <taxon>Eukaryota</taxon>
        <taxon>Metazoa</taxon>
        <taxon>Ecdysozoa</taxon>
        <taxon>Arthropoda</taxon>
        <taxon>Hexapoda</taxon>
        <taxon>Insecta</taxon>
        <taxon>Pterygota</taxon>
        <taxon>Neoptera</taxon>
        <taxon>Paraneoptera</taxon>
        <taxon>Hemiptera</taxon>
        <taxon>Sternorrhyncha</taxon>
        <taxon>Coccoidea</taxon>
        <taxon>Coccidae</taxon>
        <taxon>Parthenolecanium</taxon>
    </lineage>
</organism>
<reference evidence="2 3" key="1">
    <citation type="submission" date="2024-03" db="EMBL/GenBank/DDBJ databases">
        <title>Adaptation during the transition from Ophiocordyceps entomopathogen to insect associate is accompanied by gene loss and intensified selection.</title>
        <authorList>
            <person name="Ward C.M."/>
            <person name="Onetto C.A."/>
            <person name="Borneman A.R."/>
        </authorList>
    </citation>
    <scope>NUCLEOTIDE SEQUENCE [LARGE SCALE GENOMIC DNA]</scope>
    <source>
        <strain evidence="2">AWRI1</strain>
        <tissue evidence="2">Single Adult Female</tissue>
    </source>
</reference>
<evidence type="ECO:0000313" key="2">
    <source>
        <dbReference type="EMBL" id="KAK7591213.1"/>
    </source>
</evidence>
<feature type="chain" id="PRO_5042981546" evidence="1">
    <location>
        <begin position="22"/>
        <end position="107"/>
    </location>
</feature>
<gene>
    <name evidence="2" type="ORF">V9T40_002826</name>
</gene>
<dbReference type="Proteomes" id="UP001367676">
    <property type="component" value="Unassembled WGS sequence"/>
</dbReference>
<name>A0AAN9Y5Z5_9HEMI</name>
<keyword evidence="1" id="KW-0732">Signal</keyword>
<keyword evidence="3" id="KW-1185">Reference proteome</keyword>
<comment type="caution">
    <text evidence="2">The sequence shown here is derived from an EMBL/GenBank/DDBJ whole genome shotgun (WGS) entry which is preliminary data.</text>
</comment>
<feature type="signal peptide" evidence="1">
    <location>
        <begin position="1"/>
        <end position="21"/>
    </location>
</feature>
<dbReference type="AlphaFoldDB" id="A0AAN9Y5Z5"/>
<evidence type="ECO:0000313" key="3">
    <source>
        <dbReference type="Proteomes" id="UP001367676"/>
    </source>
</evidence>
<accession>A0AAN9Y5Z5</accession>
<dbReference type="EMBL" id="JBBCAQ010000022">
    <property type="protein sequence ID" value="KAK7591213.1"/>
    <property type="molecule type" value="Genomic_DNA"/>
</dbReference>
<sequence>MYSLPLWSWLAIMVTMPLVPGAVEVQTLSSALKYTASSVGEKTVFNQGLITGEKVTLEKQQSPYLVRKDIIIGEDGELRIEPGVTVFFAPTVGITVYGVLTAKVCEV</sequence>